<proteinExistence type="predicted"/>
<name>A0ABP0LEQ6_9DINO</name>
<dbReference type="InterPro" id="IPR016024">
    <property type="entry name" value="ARM-type_fold"/>
</dbReference>
<comment type="caution">
    <text evidence="3">The sequence shown here is derived from an EMBL/GenBank/DDBJ whole genome shotgun (WGS) entry which is preliminary data.</text>
</comment>
<keyword evidence="2" id="KW-0472">Membrane</keyword>
<evidence type="ECO:0000256" key="2">
    <source>
        <dbReference type="SAM" id="Phobius"/>
    </source>
</evidence>
<evidence type="ECO:0000313" key="3">
    <source>
        <dbReference type="EMBL" id="CAK9037236.1"/>
    </source>
</evidence>
<dbReference type="SUPFAM" id="SSF48371">
    <property type="entry name" value="ARM repeat"/>
    <property type="match status" value="1"/>
</dbReference>
<keyword evidence="2" id="KW-0812">Transmembrane</keyword>
<dbReference type="Proteomes" id="UP001642484">
    <property type="component" value="Unassembled WGS sequence"/>
</dbReference>
<keyword evidence="4" id="KW-1185">Reference proteome</keyword>
<keyword evidence="2" id="KW-1133">Transmembrane helix</keyword>
<feature type="transmembrane region" description="Helical" evidence="2">
    <location>
        <begin position="695"/>
        <end position="718"/>
    </location>
</feature>
<dbReference type="PANTHER" id="PTHR40849">
    <property type="entry name" value="C2 CALCIUM-DEPENDENT MEMBRANE TARGETING"/>
    <property type="match status" value="1"/>
</dbReference>
<feature type="transmembrane region" description="Helical" evidence="2">
    <location>
        <begin position="524"/>
        <end position="551"/>
    </location>
</feature>
<accession>A0ABP0LEQ6</accession>
<dbReference type="Gene3D" id="1.25.10.10">
    <property type="entry name" value="Leucine-rich Repeat Variant"/>
    <property type="match status" value="1"/>
</dbReference>
<sequence length="804" mass="88041">MSSGQSSEPQDHAVQIPSTLAKPTWQPDVDTIAIYQGTELKDVQLLVDSLRLRDDGKCLLPLDLLSRVHGLSEALRAGGHDAAEIAFHAGGVEVSINLLKSDSDELIAGALEALWLMVDDSDSCQQLMQLNGHHLLSEIVQRHAPKNANVARAVFRLMSETLYGESRSSSYWKDGLDGRLLADALEWSIRETMTGEPGGRVSTLGFVCDVAALWLQRTRASEAVKALIETVPLLVKAMASCPHDALLLQHGCRLLWAFARQCEAWPQAFQEPALLALQQLSRDLQSVTLCVSALVEACIKWKTKAAASAAASAASGAASAVSSAATVAANAALAAKERAAQVAPGDAASIAGEVGVAAGEKLIAAGQLAKGAASEVAGLTSGMAGKVASHAADAVEGVADQAAKQKQRMEKVAESFKELMEGFLKRKLHNLLKTFVQRIPGLLKHATDDDEMPSRVKQAKDAAIDGVWPDIEQEIMWDLALRIDGAHKEEYPEDYKGCVCLRAFFRYHLYPYNRGFWGSLRDPIWILFTLISLVPAYGVSPCVFLVIFLLIDKTDEFQLVSFILQFKGFQFLTQGFLRSLVGFFLYLHCVTAVAEVEHDCAQMGPGSMAPAAVALAGYVVQITLVWIAFLLLPCSRRRRSSLQGHLDHTDRGSSRWRGGYILYLLWYDLFTFAICAGTFLYVLHLRHWNLDDWPIKHAFFAVQMVHGYLSLPFFFFMVPLLRNVLLHSVPTAYDQFGRCRQYQGPPRPSRPARESGKSMPAQLLEKAEALRILESFKMLLAGGKVESFEDPAPAPVTLIGKELG</sequence>
<dbReference type="EMBL" id="CAXAMN010012113">
    <property type="protein sequence ID" value="CAK9037236.1"/>
    <property type="molecule type" value="Genomic_DNA"/>
</dbReference>
<evidence type="ECO:0000313" key="4">
    <source>
        <dbReference type="Proteomes" id="UP001642484"/>
    </source>
</evidence>
<protein>
    <submittedName>
        <fullName evidence="3">Uncharacterized protein</fullName>
    </submittedName>
</protein>
<dbReference type="InterPro" id="IPR011989">
    <property type="entry name" value="ARM-like"/>
</dbReference>
<feature type="transmembrane region" description="Helical" evidence="2">
    <location>
        <begin position="608"/>
        <end position="632"/>
    </location>
</feature>
<feature type="region of interest" description="Disordered" evidence="1">
    <location>
        <begin position="1"/>
        <end position="20"/>
    </location>
</feature>
<evidence type="ECO:0000256" key="1">
    <source>
        <dbReference type="SAM" id="MobiDB-lite"/>
    </source>
</evidence>
<feature type="transmembrane region" description="Helical" evidence="2">
    <location>
        <begin position="660"/>
        <end position="683"/>
    </location>
</feature>
<reference evidence="3 4" key="1">
    <citation type="submission" date="2024-02" db="EMBL/GenBank/DDBJ databases">
        <authorList>
            <person name="Chen Y."/>
            <person name="Shah S."/>
            <person name="Dougan E. K."/>
            <person name="Thang M."/>
            <person name="Chan C."/>
        </authorList>
    </citation>
    <scope>NUCLEOTIDE SEQUENCE [LARGE SCALE GENOMIC DNA]</scope>
</reference>
<feature type="transmembrane region" description="Helical" evidence="2">
    <location>
        <begin position="571"/>
        <end position="588"/>
    </location>
</feature>
<dbReference type="PANTHER" id="PTHR40849:SF2">
    <property type="entry name" value="RGS DOMAIN-CONTAINING PROTEIN"/>
    <property type="match status" value="1"/>
</dbReference>
<gene>
    <name evidence="3" type="ORF">CCMP2556_LOCUS20593</name>
</gene>
<organism evidence="3 4">
    <name type="scientific">Durusdinium trenchii</name>
    <dbReference type="NCBI Taxonomy" id="1381693"/>
    <lineage>
        <taxon>Eukaryota</taxon>
        <taxon>Sar</taxon>
        <taxon>Alveolata</taxon>
        <taxon>Dinophyceae</taxon>
        <taxon>Suessiales</taxon>
        <taxon>Symbiodiniaceae</taxon>
        <taxon>Durusdinium</taxon>
    </lineage>
</organism>